<feature type="transmembrane region" description="Helical" evidence="8">
    <location>
        <begin position="319"/>
        <end position="341"/>
    </location>
</feature>
<evidence type="ECO:0000256" key="5">
    <source>
        <dbReference type="ARBA" id="ARBA00022692"/>
    </source>
</evidence>
<keyword evidence="3" id="KW-0328">Glycosyltransferase</keyword>
<proteinExistence type="predicted"/>
<feature type="transmembrane region" description="Helical" evidence="8">
    <location>
        <begin position="297"/>
        <end position="313"/>
    </location>
</feature>
<dbReference type="InterPro" id="IPR050297">
    <property type="entry name" value="LipidA_mod_glycosyltrf_83"/>
</dbReference>
<evidence type="ECO:0000256" key="4">
    <source>
        <dbReference type="ARBA" id="ARBA00022679"/>
    </source>
</evidence>
<evidence type="ECO:0000256" key="3">
    <source>
        <dbReference type="ARBA" id="ARBA00022676"/>
    </source>
</evidence>
<dbReference type="PANTHER" id="PTHR33908:SF3">
    <property type="entry name" value="UNDECAPRENYL PHOSPHATE-ALPHA-4-AMINO-4-DEOXY-L-ARABINOSE ARABINOSYL TRANSFERASE"/>
    <property type="match status" value="1"/>
</dbReference>
<comment type="caution">
    <text evidence="10">The sequence shown here is derived from an EMBL/GenBank/DDBJ whole genome shotgun (WGS) entry which is preliminary data.</text>
</comment>
<feature type="transmembrane region" description="Helical" evidence="8">
    <location>
        <begin position="404"/>
        <end position="423"/>
    </location>
</feature>
<evidence type="ECO:0000256" key="1">
    <source>
        <dbReference type="ARBA" id="ARBA00004651"/>
    </source>
</evidence>
<feature type="domain" description="Glycosyltransferase RgtA/B/C/D-like" evidence="9">
    <location>
        <begin position="67"/>
        <end position="225"/>
    </location>
</feature>
<keyword evidence="11" id="KW-1185">Reference proteome</keyword>
<dbReference type="EMBL" id="LJCR01000705">
    <property type="protein sequence ID" value="KPV51978.1"/>
    <property type="molecule type" value="Genomic_DNA"/>
</dbReference>
<protein>
    <recommendedName>
        <fullName evidence="9">Glycosyltransferase RgtA/B/C/D-like domain-containing protein</fullName>
    </recommendedName>
</protein>
<dbReference type="AlphaFoldDB" id="A0A0P9CZJ0"/>
<dbReference type="GO" id="GO:0010041">
    <property type="term" value="P:response to iron(III) ion"/>
    <property type="evidence" value="ECO:0007669"/>
    <property type="project" value="TreeGrafter"/>
</dbReference>
<evidence type="ECO:0000256" key="2">
    <source>
        <dbReference type="ARBA" id="ARBA00022475"/>
    </source>
</evidence>
<evidence type="ECO:0000256" key="8">
    <source>
        <dbReference type="SAM" id="Phobius"/>
    </source>
</evidence>
<feature type="transmembrane region" description="Helical" evidence="8">
    <location>
        <begin position="210"/>
        <end position="231"/>
    </location>
</feature>
<dbReference type="PANTHER" id="PTHR33908">
    <property type="entry name" value="MANNOSYLTRANSFERASE YKCB-RELATED"/>
    <property type="match status" value="1"/>
</dbReference>
<keyword evidence="4" id="KW-0808">Transferase</keyword>
<feature type="transmembrane region" description="Helical" evidence="8">
    <location>
        <begin position="375"/>
        <end position="392"/>
    </location>
</feature>
<gene>
    <name evidence="10" type="ORF">SE17_18170</name>
</gene>
<evidence type="ECO:0000256" key="6">
    <source>
        <dbReference type="ARBA" id="ARBA00022989"/>
    </source>
</evidence>
<feature type="transmembrane region" description="Helical" evidence="8">
    <location>
        <begin position="91"/>
        <end position="111"/>
    </location>
</feature>
<evidence type="ECO:0000259" key="9">
    <source>
        <dbReference type="Pfam" id="PF13231"/>
    </source>
</evidence>
<dbReference type="InterPro" id="IPR038731">
    <property type="entry name" value="RgtA/B/C-like"/>
</dbReference>
<feature type="transmembrane region" description="Helical" evidence="8">
    <location>
        <begin position="165"/>
        <end position="198"/>
    </location>
</feature>
<evidence type="ECO:0000313" key="11">
    <source>
        <dbReference type="Proteomes" id="UP000050509"/>
    </source>
</evidence>
<keyword evidence="2" id="KW-1003">Cell membrane</keyword>
<dbReference type="Pfam" id="PF13231">
    <property type="entry name" value="PMT_2"/>
    <property type="match status" value="1"/>
</dbReference>
<feature type="transmembrane region" description="Helical" evidence="8">
    <location>
        <begin position="12"/>
        <end position="30"/>
    </location>
</feature>
<feature type="transmembrane region" description="Helical" evidence="8">
    <location>
        <begin position="117"/>
        <end position="135"/>
    </location>
</feature>
<sequence length="519" mass="59259">MRILRLFQRHWILLFVVLISFTYLSFRLGASTLWDFDEANYAAIARNIVRSNEWVTLRWTLEPWLLKPPLFFWLTAISFKVFGINEFAARFVSVVSATGVVLLTMLLIEKVTQNKKIALLSVGVLLASSQFVLMARNGTTDMLLTLLITASFYFGAKAIEDKSSYWSYLLVGCSVGLAVLTKNIIGFFPLGVLGIYGLVTGEWKNIRWRHVLLLVASLMVVALPWHIAAYLKNGQQFINIYFLDELMKRATSDFQGHPAPVYWYAEVLIQSFKPFIFLLPVVAFINVLDFLKGNKRLLLFILWPTLLVAFFSLSKDKLAWYILPVYPALIVMIGAALNRMLHYPSEYPATKNYMFFAATAGLLLGHLHFEFKMMALILVVFTALFLLGVFWLSKMRVSMDARIMESLFVLVLLVSCALNWLALPSQPNANMDLKNVCSDLELNRNSTKLFLIGFYFQGPTYYCDLKNVRMIRASEITGTLPAEGETFLYLIKSSDFESNNLDESMIFRKSGDVYLLKRD</sequence>
<name>A0A0P9CZJ0_9CHLR</name>
<evidence type="ECO:0000256" key="7">
    <source>
        <dbReference type="ARBA" id="ARBA00023136"/>
    </source>
</evidence>
<feature type="transmembrane region" description="Helical" evidence="8">
    <location>
        <begin position="353"/>
        <end position="369"/>
    </location>
</feature>
<keyword evidence="5 8" id="KW-0812">Transmembrane</keyword>
<keyword evidence="7 8" id="KW-0472">Membrane</keyword>
<evidence type="ECO:0000313" key="10">
    <source>
        <dbReference type="EMBL" id="KPV51978.1"/>
    </source>
</evidence>
<dbReference type="Proteomes" id="UP000050509">
    <property type="component" value="Unassembled WGS sequence"/>
</dbReference>
<organism evidence="10 11">
    <name type="scientific">Kouleothrix aurantiaca</name>
    <dbReference type="NCBI Taxonomy" id="186479"/>
    <lineage>
        <taxon>Bacteria</taxon>
        <taxon>Bacillati</taxon>
        <taxon>Chloroflexota</taxon>
        <taxon>Chloroflexia</taxon>
        <taxon>Chloroflexales</taxon>
        <taxon>Roseiflexineae</taxon>
        <taxon>Roseiflexaceae</taxon>
        <taxon>Kouleothrix</taxon>
    </lineage>
</organism>
<dbReference type="GO" id="GO:0005886">
    <property type="term" value="C:plasma membrane"/>
    <property type="evidence" value="ECO:0007669"/>
    <property type="project" value="UniProtKB-SubCell"/>
</dbReference>
<feature type="transmembrane region" description="Helical" evidence="8">
    <location>
        <begin position="261"/>
        <end position="285"/>
    </location>
</feature>
<dbReference type="GO" id="GO:0009103">
    <property type="term" value="P:lipopolysaccharide biosynthetic process"/>
    <property type="evidence" value="ECO:0007669"/>
    <property type="project" value="UniProtKB-ARBA"/>
</dbReference>
<keyword evidence="6 8" id="KW-1133">Transmembrane helix</keyword>
<dbReference type="GO" id="GO:0016763">
    <property type="term" value="F:pentosyltransferase activity"/>
    <property type="evidence" value="ECO:0007669"/>
    <property type="project" value="TreeGrafter"/>
</dbReference>
<reference evidence="10 11" key="1">
    <citation type="submission" date="2015-09" db="EMBL/GenBank/DDBJ databases">
        <title>Draft genome sequence of Kouleothrix aurantiaca JCM 19913.</title>
        <authorList>
            <person name="Hemp J."/>
        </authorList>
    </citation>
    <scope>NUCLEOTIDE SEQUENCE [LARGE SCALE GENOMIC DNA]</scope>
    <source>
        <strain evidence="10 11">COM-B</strain>
    </source>
</reference>
<comment type="subcellular location">
    <subcellularLocation>
        <location evidence="1">Cell membrane</location>
        <topology evidence="1">Multi-pass membrane protein</topology>
    </subcellularLocation>
</comment>
<accession>A0A0P9CZJ0</accession>